<accession>A0A3M0DQ45</accession>
<reference evidence="1 4" key="2">
    <citation type="submission" date="2018-07" db="EMBL/GenBank/DDBJ databases">
        <title>Genome sequences of Haloplanus aerogenes JCM 16430T.</title>
        <authorList>
            <person name="Kim Y.B."/>
            <person name="Roh S.W."/>
        </authorList>
    </citation>
    <scope>NUCLEOTIDE SEQUENCE [LARGE SCALE GENOMIC DNA]</scope>
    <source>
        <strain evidence="1 4">JCM 16430</strain>
    </source>
</reference>
<reference evidence="2" key="3">
    <citation type="submission" date="2018-10" db="EMBL/GenBank/DDBJ databases">
        <authorList>
            <person name="Whitman W."/>
            <person name="Huntemann M."/>
            <person name="Clum A."/>
            <person name="Pillay M."/>
            <person name="Palaniappan K."/>
            <person name="Varghese N."/>
            <person name="Mikhailova N."/>
            <person name="Stamatis D."/>
            <person name="Reddy T."/>
            <person name="Daum C."/>
            <person name="Shapiro N."/>
            <person name="Ivanova N."/>
            <person name="Kyrpides N."/>
            <person name="Woyke T."/>
        </authorList>
    </citation>
    <scope>NUCLEOTIDE SEQUENCE</scope>
    <source>
        <strain evidence="2">CGMCC 1.10124</strain>
    </source>
</reference>
<dbReference type="KEGG" id="haer:DU502_03695"/>
<evidence type="ECO:0000313" key="1">
    <source>
        <dbReference type="EMBL" id="AZH24539.1"/>
    </source>
</evidence>
<dbReference type="EMBL" id="REFS01000002">
    <property type="protein sequence ID" value="RMB23807.1"/>
    <property type="molecule type" value="Genomic_DNA"/>
</dbReference>
<evidence type="ECO:0000313" key="3">
    <source>
        <dbReference type="Proteomes" id="UP000277326"/>
    </source>
</evidence>
<evidence type="ECO:0000313" key="2">
    <source>
        <dbReference type="EMBL" id="RMB23807.1"/>
    </source>
</evidence>
<name>A0A3M0DQ45_9EURY</name>
<dbReference type="Proteomes" id="UP000282007">
    <property type="component" value="Chromosome"/>
</dbReference>
<dbReference type="RefSeq" id="WP_121919723.1">
    <property type="nucleotide sequence ID" value="NZ_CP034145.1"/>
</dbReference>
<dbReference type="OrthoDB" id="196792at2157"/>
<proteinExistence type="predicted"/>
<dbReference type="EMBL" id="CP034145">
    <property type="protein sequence ID" value="AZH24539.1"/>
    <property type="molecule type" value="Genomic_DNA"/>
</dbReference>
<dbReference type="AlphaFoldDB" id="A0A3M0DQ45"/>
<dbReference type="GeneID" id="38470359"/>
<sequence length="86" mass="9621">MDSDDSGRSALSPNALTTRLDSVEVGDELRLNDRDRTFEVVGTERYAVRVVDEEGNEHTISQNLQSGGWRVHEAVWWVGTVDTDDS</sequence>
<protein>
    <submittedName>
        <fullName evidence="1">Transcriptional regulator</fullName>
    </submittedName>
</protein>
<keyword evidence="4" id="KW-1185">Reference proteome</keyword>
<evidence type="ECO:0000313" key="4">
    <source>
        <dbReference type="Proteomes" id="UP000282007"/>
    </source>
</evidence>
<organism evidence="2 3">
    <name type="scientific">Haloplanus aerogenes</name>
    <dbReference type="NCBI Taxonomy" id="660522"/>
    <lineage>
        <taxon>Archaea</taxon>
        <taxon>Methanobacteriati</taxon>
        <taxon>Methanobacteriota</taxon>
        <taxon>Stenosarchaea group</taxon>
        <taxon>Halobacteria</taxon>
        <taxon>Halobacteriales</taxon>
        <taxon>Haloferacaceae</taxon>
        <taxon>Haloplanus</taxon>
    </lineage>
</organism>
<dbReference type="Proteomes" id="UP000277326">
    <property type="component" value="Unassembled WGS sequence"/>
</dbReference>
<reference evidence="2 3" key="1">
    <citation type="journal article" date="2015" name="Stand. Genomic Sci.">
        <title>Genomic Encyclopedia of Bacterial and Archaeal Type Strains, Phase III: the genomes of soil and plant-associated and newly described type strains.</title>
        <authorList>
            <person name="Whitman W.B."/>
            <person name="Woyke T."/>
            <person name="Klenk H.P."/>
            <person name="Zhou Y."/>
            <person name="Lilburn T.G."/>
            <person name="Beck B.J."/>
            <person name="De Vos P."/>
            <person name="Vandamme P."/>
            <person name="Eisen J.A."/>
            <person name="Garrity G."/>
            <person name="Hugenholtz P."/>
            <person name="Kyrpides N.C."/>
        </authorList>
    </citation>
    <scope>NUCLEOTIDE SEQUENCE [LARGE SCALE GENOMIC DNA]</scope>
    <source>
        <strain evidence="2 3">CGMCC 1.10124</strain>
    </source>
</reference>
<gene>
    <name evidence="2" type="ORF">ATH50_1037</name>
    <name evidence="1" type="ORF">DU502_03695</name>
</gene>